<comment type="caution">
    <text evidence="1">The sequence shown here is derived from an EMBL/GenBank/DDBJ whole genome shotgun (WGS) entry which is preliminary data.</text>
</comment>
<gene>
    <name evidence="1" type="ORF">PF66_02344</name>
</gene>
<protein>
    <recommendedName>
        <fullName evidence="3">DUF1652 domain-containing protein</fullName>
    </recommendedName>
</protein>
<dbReference type="InterPro" id="IPR012448">
    <property type="entry name" value="DUF1652"/>
</dbReference>
<evidence type="ECO:0000313" key="2">
    <source>
        <dbReference type="Proteomes" id="UP000037931"/>
    </source>
</evidence>
<evidence type="ECO:0008006" key="3">
    <source>
        <dbReference type="Google" id="ProtNLM"/>
    </source>
</evidence>
<dbReference type="RefSeq" id="WP_054056919.1">
    <property type="nucleotide sequence ID" value="NZ_JAQMZR010000020.1"/>
</dbReference>
<organism evidence="1 2">
    <name type="scientific">Pseudomonas asplenii</name>
    <dbReference type="NCBI Taxonomy" id="53407"/>
    <lineage>
        <taxon>Bacteria</taxon>
        <taxon>Pseudomonadati</taxon>
        <taxon>Pseudomonadota</taxon>
        <taxon>Gammaproteobacteria</taxon>
        <taxon>Pseudomonadales</taxon>
        <taxon>Pseudomonadaceae</taxon>
        <taxon>Pseudomonas</taxon>
    </lineage>
</organism>
<reference evidence="1 2" key="1">
    <citation type="journal article" date="2015" name="PLoS ONE">
        <title>Rice-Infecting Pseudomonas Genomes Are Highly Accessorized and Harbor Multiple Putative Virulence Mechanisms to Cause Sheath Brown Rot.</title>
        <authorList>
            <person name="Quibod I.L."/>
            <person name="Grande G."/>
            <person name="Oreiro E.G."/>
            <person name="Borja F.N."/>
            <person name="Dossa G.S."/>
            <person name="Mauleon R."/>
            <person name="Cruz C.V."/>
            <person name="Oliva R."/>
        </authorList>
    </citation>
    <scope>NUCLEOTIDE SEQUENCE [LARGE SCALE GENOMIC DNA]</scope>
    <source>
        <strain evidence="1 2">IRRI 6609</strain>
    </source>
</reference>
<accession>A0A0M9GHL9</accession>
<dbReference type="Pfam" id="PF07865">
    <property type="entry name" value="DUF1652"/>
    <property type="match status" value="1"/>
</dbReference>
<dbReference type="AlphaFoldDB" id="A0A0M9GHL9"/>
<dbReference type="OrthoDB" id="6906904at2"/>
<dbReference type="PATRIC" id="fig|50340.43.peg.5714"/>
<proteinExistence type="predicted"/>
<keyword evidence="2" id="KW-1185">Reference proteome</keyword>
<dbReference type="EMBL" id="JSYZ01000007">
    <property type="protein sequence ID" value="KPA91461.1"/>
    <property type="molecule type" value="Genomic_DNA"/>
</dbReference>
<evidence type="ECO:0000313" key="1">
    <source>
        <dbReference type="EMBL" id="KPA91461.1"/>
    </source>
</evidence>
<name>A0A0M9GHL9_9PSED</name>
<dbReference type="Proteomes" id="UP000037931">
    <property type="component" value="Unassembled WGS sequence"/>
</dbReference>
<sequence>MPSTLELRRLIETAFLPTPCICTVDQGKTLTIQLMDADTRQEQLTVTGIDPQGLRSIRAIALLVAEIKEELRLNARATDESADT</sequence>